<keyword evidence="3" id="KW-1185">Reference proteome</keyword>
<dbReference type="InterPro" id="IPR029044">
    <property type="entry name" value="Nucleotide-diphossugar_trans"/>
</dbReference>
<accession>A0AA41G1Z0</accession>
<dbReference type="PANTHER" id="PTHR43777:SF1">
    <property type="entry name" value="MOLYBDENUM COFACTOR CYTIDYLYLTRANSFERASE"/>
    <property type="match status" value="1"/>
</dbReference>
<dbReference type="InterPro" id="IPR025877">
    <property type="entry name" value="MobA-like_NTP_Trfase"/>
</dbReference>
<evidence type="ECO:0000313" key="2">
    <source>
        <dbReference type="EMBL" id="MBV0902766.1"/>
    </source>
</evidence>
<organism evidence="2 3">
    <name type="scientific">Haloarcula salina</name>
    <dbReference type="NCBI Taxonomy" id="1429914"/>
    <lineage>
        <taxon>Archaea</taxon>
        <taxon>Methanobacteriati</taxon>
        <taxon>Methanobacteriota</taxon>
        <taxon>Stenosarchaea group</taxon>
        <taxon>Halobacteria</taxon>
        <taxon>Halobacteriales</taxon>
        <taxon>Haloarculaceae</taxon>
        <taxon>Haloarcula</taxon>
    </lineage>
</organism>
<name>A0AA41G1Z0_9EURY</name>
<dbReference type="RefSeq" id="WP_162414343.1">
    <property type="nucleotide sequence ID" value="NZ_JAHQXE010000004.1"/>
</dbReference>
<dbReference type="GO" id="GO:0016779">
    <property type="term" value="F:nucleotidyltransferase activity"/>
    <property type="evidence" value="ECO:0007669"/>
    <property type="project" value="UniProtKB-ARBA"/>
</dbReference>
<comment type="caution">
    <text evidence="2">The sequence shown here is derived from an EMBL/GenBank/DDBJ whole genome shotgun (WGS) entry which is preliminary data.</text>
</comment>
<reference evidence="2" key="1">
    <citation type="submission" date="2021-06" db="EMBL/GenBank/DDBJ databases">
        <title>New haloarchaea isolates fom saline soil.</title>
        <authorList>
            <person name="Duran-Viseras A."/>
            <person name="Sanchez-Porro C.S."/>
            <person name="Ventosa A."/>
        </authorList>
    </citation>
    <scope>NUCLEOTIDE SEQUENCE</scope>
    <source>
        <strain evidence="2">JCM 18369</strain>
    </source>
</reference>
<dbReference type="Proteomes" id="UP001166304">
    <property type="component" value="Unassembled WGS sequence"/>
</dbReference>
<evidence type="ECO:0000259" key="1">
    <source>
        <dbReference type="Pfam" id="PF12804"/>
    </source>
</evidence>
<dbReference type="PANTHER" id="PTHR43777">
    <property type="entry name" value="MOLYBDENUM COFACTOR CYTIDYLYLTRANSFERASE"/>
    <property type="match status" value="1"/>
</dbReference>
<gene>
    <name evidence="2" type="ORF">KTS37_13310</name>
</gene>
<dbReference type="Pfam" id="PF12804">
    <property type="entry name" value="NTP_transf_3"/>
    <property type="match status" value="1"/>
</dbReference>
<dbReference type="AlphaFoldDB" id="A0AA41G1Z0"/>
<proteinExistence type="predicted"/>
<protein>
    <submittedName>
        <fullName evidence="2">Nucleotidyltransferase family protein</fullName>
    </submittedName>
</protein>
<dbReference type="EMBL" id="JAHQXE010000004">
    <property type="protein sequence ID" value="MBV0902766.1"/>
    <property type="molecule type" value="Genomic_DNA"/>
</dbReference>
<sequence length="200" mass="21163">MTGPDRSTVGGVVLAAGDSSRYGDDNKLLASVDGAPLVRHVAEAACASGLDDAVVIVGHEAEAVGAALDGFSLSVRYNDDYAEGQSTSVRCGVAFARENGWDAAVFLLGDMPFVSPETVDRIVAAYRAGEGAIVVPRRDGQRGNPVLFDRRYFDALADVSGDRGGRDLIENEDGVRFLDVDDPGVRRDVDTEADLRDATE</sequence>
<dbReference type="CDD" id="cd04182">
    <property type="entry name" value="GT_2_like_f"/>
    <property type="match status" value="1"/>
</dbReference>
<dbReference type="Gene3D" id="3.90.550.10">
    <property type="entry name" value="Spore Coat Polysaccharide Biosynthesis Protein SpsA, Chain A"/>
    <property type="match status" value="1"/>
</dbReference>
<evidence type="ECO:0000313" key="3">
    <source>
        <dbReference type="Proteomes" id="UP001166304"/>
    </source>
</evidence>
<feature type="domain" description="MobA-like NTP transferase" evidence="1">
    <location>
        <begin position="11"/>
        <end position="172"/>
    </location>
</feature>
<dbReference type="SUPFAM" id="SSF53448">
    <property type="entry name" value="Nucleotide-diphospho-sugar transferases"/>
    <property type="match status" value="1"/>
</dbReference>